<proteinExistence type="inferred from homology"/>
<keyword evidence="3" id="KW-0547">Nucleotide-binding</keyword>
<dbReference type="PIRSF" id="PIRSF000538">
    <property type="entry name" value="GlpK"/>
    <property type="match status" value="1"/>
</dbReference>
<evidence type="ECO:0000259" key="9">
    <source>
        <dbReference type="Pfam" id="PF00370"/>
    </source>
</evidence>
<dbReference type="InterPro" id="IPR018485">
    <property type="entry name" value="FGGY_C"/>
</dbReference>
<keyword evidence="4 7" id="KW-0418">Kinase</keyword>
<feature type="domain" description="Carbohydrate kinase FGGY N-terminal" evidence="9">
    <location>
        <begin position="8"/>
        <end position="249"/>
    </location>
</feature>
<organism evidence="11 12">
    <name type="scientific">Streptomyces lonegramiae</name>
    <dbReference type="NCBI Taxonomy" id="3075524"/>
    <lineage>
        <taxon>Bacteria</taxon>
        <taxon>Bacillati</taxon>
        <taxon>Actinomycetota</taxon>
        <taxon>Actinomycetes</taxon>
        <taxon>Kitasatosporales</taxon>
        <taxon>Streptomycetaceae</taxon>
        <taxon>Streptomyces</taxon>
    </lineage>
</organism>
<keyword evidence="2 7" id="KW-0808">Transferase</keyword>
<comment type="similarity">
    <text evidence="1 7">Belongs to the FGGY kinase family.</text>
</comment>
<dbReference type="PANTHER" id="PTHR10196">
    <property type="entry name" value="SUGAR KINASE"/>
    <property type="match status" value="1"/>
</dbReference>
<evidence type="ECO:0000256" key="7">
    <source>
        <dbReference type="RuleBase" id="RU003733"/>
    </source>
</evidence>
<feature type="region of interest" description="Disordered" evidence="8">
    <location>
        <begin position="486"/>
        <end position="505"/>
    </location>
</feature>
<evidence type="ECO:0000259" key="10">
    <source>
        <dbReference type="Pfam" id="PF02782"/>
    </source>
</evidence>
<evidence type="ECO:0000256" key="3">
    <source>
        <dbReference type="ARBA" id="ARBA00022741"/>
    </source>
</evidence>
<comment type="caution">
    <text evidence="11">The sequence shown here is derived from an EMBL/GenBank/DDBJ whole genome shotgun (WGS) entry which is preliminary data.</text>
</comment>
<dbReference type="InterPro" id="IPR043129">
    <property type="entry name" value="ATPase_NBD"/>
</dbReference>
<dbReference type="RefSeq" id="WP_311725550.1">
    <property type="nucleotide sequence ID" value="NZ_JAVRFD010000009.1"/>
</dbReference>
<dbReference type="Pfam" id="PF02782">
    <property type="entry name" value="FGGY_C"/>
    <property type="match status" value="1"/>
</dbReference>
<evidence type="ECO:0000256" key="2">
    <source>
        <dbReference type="ARBA" id="ARBA00022679"/>
    </source>
</evidence>
<dbReference type="Proteomes" id="UP001180754">
    <property type="component" value="Unassembled WGS sequence"/>
</dbReference>
<evidence type="ECO:0000256" key="5">
    <source>
        <dbReference type="ARBA" id="ARBA00022840"/>
    </source>
</evidence>
<reference evidence="11" key="1">
    <citation type="submission" date="2024-05" db="EMBL/GenBank/DDBJ databases">
        <title>30 novel species of actinomycetes from the DSMZ collection.</title>
        <authorList>
            <person name="Nouioui I."/>
        </authorList>
    </citation>
    <scope>NUCLEOTIDE SEQUENCE</scope>
    <source>
        <strain evidence="11">DSM 41529</strain>
    </source>
</reference>
<accession>A0ABU2XGX1</accession>
<evidence type="ECO:0000256" key="8">
    <source>
        <dbReference type="SAM" id="MobiDB-lite"/>
    </source>
</evidence>
<evidence type="ECO:0000313" key="12">
    <source>
        <dbReference type="Proteomes" id="UP001180754"/>
    </source>
</evidence>
<evidence type="ECO:0000256" key="6">
    <source>
        <dbReference type="ARBA" id="ARBA00043149"/>
    </source>
</evidence>
<evidence type="ECO:0000256" key="1">
    <source>
        <dbReference type="ARBA" id="ARBA00009156"/>
    </source>
</evidence>
<dbReference type="SUPFAM" id="SSF53067">
    <property type="entry name" value="Actin-like ATPase domain"/>
    <property type="match status" value="2"/>
</dbReference>
<protein>
    <recommendedName>
        <fullName evidence="6">ATP:glycerol 3-phosphotransferase</fullName>
    </recommendedName>
</protein>
<dbReference type="PANTHER" id="PTHR10196:SF69">
    <property type="entry name" value="GLYCEROL KINASE"/>
    <property type="match status" value="1"/>
</dbReference>
<evidence type="ECO:0000313" key="11">
    <source>
        <dbReference type="EMBL" id="MDT0545082.1"/>
    </source>
</evidence>
<gene>
    <name evidence="11" type="ORF">RND15_20555</name>
</gene>
<dbReference type="InterPro" id="IPR000577">
    <property type="entry name" value="Carb_kinase_FGGY"/>
</dbReference>
<dbReference type="Pfam" id="PF00370">
    <property type="entry name" value="FGGY_N"/>
    <property type="match status" value="1"/>
</dbReference>
<dbReference type="Gene3D" id="3.30.420.40">
    <property type="match status" value="2"/>
</dbReference>
<sequence>MSTAEPLVLAVDQGTSATKAILVDVRGDIVAHGSAPVALSTPAPGWVEQSAEDIWESCRLAVARCLDGQDAGRVAAVGLSTQRESLLLWERATATPLSPLLSWLDKRTAQSPALLRAVDSARTVRDISGLPLDPMFSAPKAAWLLDHHDPERRRSRRGELCLGTVDSWLLYKLGGEHLIEVGNAARTQLLDVRRLTWDERLMELFDVPREVLPRVVSSQGPFPTAGGLGPLPDGVSVTAVLGDSHAALFAHAGWQRGTVKATYGTGSSVMALTSPDTPLSAGMCLTVAWDVDGPAWAVEGNIRSTGATLTWLAGLLGTDPSALATLAADSSDGVVIVPAFGGLGAPWWDDEAVGLISGVTLGTGAPHLARAALESIAFQVEDVVAAVEEDIGPVVRLLADGGPTDNPLLMQLQADTSGRAVERARARDLSALGAAHLAGLGGGVWSRADLERLNRPRDLYTPAEDAGSRAARRAHWHTTVRRARLRAAAAPQNTSHPSDAGEKAS</sequence>
<dbReference type="InterPro" id="IPR018484">
    <property type="entry name" value="FGGY_N"/>
</dbReference>
<evidence type="ECO:0000256" key="4">
    <source>
        <dbReference type="ARBA" id="ARBA00022777"/>
    </source>
</evidence>
<dbReference type="GO" id="GO:0016301">
    <property type="term" value="F:kinase activity"/>
    <property type="evidence" value="ECO:0007669"/>
    <property type="project" value="UniProtKB-KW"/>
</dbReference>
<keyword evidence="5" id="KW-0067">ATP-binding</keyword>
<dbReference type="EMBL" id="JAVRFD010000009">
    <property type="protein sequence ID" value="MDT0545082.1"/>
    <property type="molecule type" value="Genomic_DNA"/>
</dbReference>
<keyword evidence="12" id="KW-1185">Reference proteome</keyword>
<dbReference type="PROSITE" id="PS00445">
    <property type="entry name" value="FGGY_KINASES_2"/>
    <property type="match status" value="1"/>
</dbReference>
<dbReference type="InterPro" id="IPR018483">
    <property type="entry name" value="Carb_kinase_FGGY_CS"/>
</dbReference>
<name>A0ABU2XGX1_9ACTN</name>
<feature type="domain" description="Carbohydrate kinase FGGY C-terminal" evidence="10">
    <location>
        <begin position="260"/>
        <end position="439"/>
    </location>
</feature>
<dbReference type="CDD" id="cd07769">
    <property type="entry name" value="ASKHA_NBD_FGGY_GK"/>
    <property type="match status" value="1"/>
</dbReference>